<dbReference type="Proteomes" id="UP000828048">
    <property type="component" value="Chromosome 10"/>
</dbReference>
<accession>A0ACB7XKY5</accession>
<keyword evidence="2" id="KW-1185">Reference proteome</keyword>
<proteinExistence type="predicted"/>
<gene>
    <name evidence="1" type="ORF">Vadar_030234</name>
</gene>
<sequence length="261" mass="29863">MTPLDFSAITGLRVGGEPLPFDSGIAQSDDALRYYLGWKPNHGADSAGYGQFADHCLGRPTSRLAAEQKARCYLLYMFGATLFANRRHHVHLGYLAALRDFDRVARYDWGGWALASCYAFMGSVSRCVATTIGGLWSVWELWAYEVLRLTSPESSYRDQRVIPRALRWGKGYRGKSAVRGQLDFFRGELDWLTSAGMWLCDKLKLVADPANDWVYQAKDWRKRGFIETRRNVEEWLDFFMDVEEEYVTWSASFASLGFVKK</sequence>
<evidence type="ECO:0000313" key="1">
    <source>
        <dbReference type="EMBL" id="KAH7841469.1"/>
    </source>
</evidence>
<reference evidence="1 2" key="1">
    <citation type="journal article" date="2021" name="Hortic Res">
        <title>High-quality reference genome and annotation aids understanding of berry development for evergreen blueberry (Vaccinium darrowii).</title>
        <authorList>
            <person name="Yu J."/>
            <person name="Hulse-Kemp A.M."/>
            <person name="Babiker E."/>
            <person name="Staton M."/>
        </authorList>
    </citation>
    <scope>NUCLEOTIDE SEQUENCE [LARGE SCALE GENOMIC DNA]</scope>
    <source>
        <strain evidence="2">cv. NJ 8807/NJ 8810</strain>
        <tissue evidence="1">Young leaf</tissue>
    </source>
</reference>
<evidence type="ECO:0000313" key="2">
    <source>
        <dbReference type="Proteomes" id="UP000828048"/>
    </source>
</evidence>
<protein>
    <submittedName>
        <fullName evidence="1">Uncharacterized protein</fullName>
    </submittedName>
</protein>
<organism evidence="1 2">
    <name type="scientific">Vaccinium darrowii</name>
    <dbReference type="NCBI Taxonomy" id="229202"/>
    <lineage>
        <taxon>Eukaryota</taxon>
        <taxon>Viridiplantae</taxon>
        <taxon>Streptophyta</taxon>
        <taxon>Embryophyta</taxon>
        <taxon>Tracheophyta</taxon>
        <taxon>Spermatophyta</taxon>
        <taxon>Magnoliopsida</taxon>
        <taxon>eudicotyledons</taxon>
        <taxon>Gunneridae</taxon>
        <taxon>Pentapetalae</taxon>
        <taxon>asterids</taxon>
        <taxon>Ericales</taxon>
        <taxon>Ericaceae</taxon>
        <taxon>Vaccinioideae</taxon>
        <taxon>Vaccinieae</taxon>
        <taxon>Vaccinium</taxon>
    </lineage>
</organism>
<comment type="caution">
    <text evidence="1">The sequence shown here is derived from an EMBL/GenBank/DDBJ whole genome shotgun (WGS) entry which is preliminary data.</text>
</comment>
<dbReference type="EMBL" id="CM037160">
    <property type="protein sequence ID" value="KAH7841469.1"/>
    <property type="molecule type" value="Genomic_DNA"/>
</dbReference>
<name>A0ACB7XKY5_9ERIC</name>